<gene>
    <name evidence="3" type="ORF">Raf01_60370</name>
</gene>
<proteinExistence type="predicted"/>
<evidence type="ECO:0000256" key="1">
    <source>
        <dbReference type="SAM" id="MobiDB-lite"/>
    </source>
</evidence>
<dbReference type="EMBL" id="BONZ01000060">
    <property type="protein sequence ID" value="GIH17865.1"/>
    <property type="molecule type" value="Genomic_DNA"/>
</dbReference>
<feature type="transmembrane region" description="Helical" evidence="2">
    <location>
        <begin position="48"/>
        <end position="67"/>
    </location>
</feature>
<feature type="transmembrane region" description="Helical" evidence="2">
    <location>
        <begin position="241"/>
        <end position="262"/>
    </location>
</feature>
<evidence type="ECO:0000256" key="2">
    <source>
        <dbReference type="SAM" id="Phobius"/>
    </source>
</evidence>
<dbReference type="Proteomes" id="UP000642748">
    <property type="component" value="Unassembled WGS sequence"/>
</dbReference>
<reference evidence="3" key="1">
    <citation type="submission" date="2021-01" db="EMBL/GenBank/DDBJ databases">
        <title>Whole genome shotgun sequence of Rugosimonospora africana NBRC 104875.</title>
        <authorList>
            <person name="Komaki H."/>
            <person name="Tamura T."/>
        </authorList>
    </citation>
    <scope>NUCLEOTIDE SEQUENCE</scope>
    <source>
        <strain evidence="3">NBRC 104875</strain>
    </source>
</reference>
<sequence length="369" mass="39945">MAVGEVDPDAGSRLATIAPAPATSDGQNRDRQTRDGQTGDRQTRDRQWLLTVLPAAPLLLLLLRLWYLSRQNLQTMLLLVQDVSPLGLISTLLITLVWILPLVTLVGRTLGELLRASAAREDIDSLRLVRAGLRIPPWVVALSVVLAALTWQLRFLPLLLMMTLAVSGLGVRNSRRNPLLVQAVCVALPIAMAILAYLWLGPAIVSAVRQGQAGTALLLVLPPALAILATGPVPRPAARPLTSSIATVAVLLTPFLVGANFLKAPILPTVAVEIDANPDDRTPPEVWIGYVISVNDRMTTLLDQQGTVRFVLNDQVMSETICPDNGRLPTVPVTAHGWQVEQPMLSWIAPAPRQVSTDPRCEGRPLHKP</sequence>
<keyword evidence="4" id="KW-1185">Reference proteome</keyword>
<keyword evidence="2" id="KW-0472">Membrane</keyword>
<feature type="transmembrane region" description="Helical" evidence="2">
    <location>
        <begin position="179"/>
        <end position="200"/>
    </location>
</feature>
<feature type="transmembrane region" description="Helical" evidence="2">
    <location>
        <begin position="87"/>
        <end position="110"/>
    </location>
</feature>
<keyword evidence="2" id="KW-1133">Transmembrane helix</keyword>
<dbReference type="AlphaFoldDB" id="A0A8J3QUS1"/>
<protein>
    <submittedName>
        <fullName evidence="3">Uncharacterized protein</fullName>
    </submittedName>
</protein>
<keyword evidence="2" id="KW-0812">Transmembrane</keyword>
<feature type="compositionally biased region" description="Basic and acidic residues" evidence="1">
    <location>
        <begin position="27"/>
        <end position="42"/>
    </location>
</feature>
<evidence type="ECO:0000313" key="3">
    <source>
        <dbReference type="EMBL" id="GIH17865.1"/>
    </source>
</evidence>
<evidence type="ECO:0000313" key="4">
    <source>
        <dbReference type="Proteomes" id="UP000642748"/>
    </source>
</evidence>
<accession>A0A8J3QUS1</accession>
<name>A0A8J3QUS1_9ACTN</name>
<feature type="transmembrane region" description="Helical" evidence="2">
    <location>
        <begin position="131"/>
        <end position="149"/>
    </location>
</feature>
<feature type="transmembrane region" description="Helical" evidence="2">
    <location>
        <begin position="212"/>
        <end position="229"/>
    </location>
</feature>
<feature type="region of interest" description="Disordered" evidence="1">
    <location>
        <begin position="1"/>
        <end position="42"/>
    </location>
</feature>
<organism evidence="3 4">
    <name type="scientific">Rugosimonospora africana</name>
    <dbReference type="NCBI Taxonomy" id="556532"/>
    <lineage>
        <taxon>Bacteria</taxon>
        <taxon>Bacillati</taxon>
        <taxon>Actinomycetota</taxon>
        <taxon>Actinomycetes</taxon>
        <taxon>Micromonosporales</taxon>
        <taxon>Micromonosporaceae</taxon>
        <taxon>Rugosimonospora</taxon>
    </lineage>
</organism>
<comment type="caution">
    <text evidence="3">The sequence shown here is derived from an EMBL/GenBank/DDBJ whole genome shotgun (WGS) entry which is preliminary data.</text>
</comment>